<feature type="chain" id="PRO_5044938522" description="Probable endolytic peptidoglycan transglycosylase RlpA" evidence="3">
    <location>
        <begin position="24"/>
        <end position="193"/>
    </location>
</feature>
<sequence length="193" mass="19995" precursor="true">MKNPLRTTLVVSGLAVAAATAWAFICTASAKARPTAHSDSVPADLAARRPDRASRGDAGTPLPTPSPTASPTPGAPGAEATEPEPKTERKKAPARKVLGTGACAASYYGHGRRTASGEAFDPDALTAAHRTLPFGSKVRVINKVNGESATVRINDRGPYVRGRCLDLSRAAMAAIRAIGSGVVPIKYQILDMP</sequence>
<dbReference type="InterPro" id="IPR012997">
    <property type="entry name" value="RplA"/>
</dbReference>
<evidence type="ECO:0000256" key="5">
    <source>
        <dbReference type="SAM" id="MobiDB-lite"/>
    </source>
</evidence>
<dbReference type="Gene3D" id="2.40.40.10">
    <property type="entry name" value="RlpA-like domain"/>
    <property type="match status" value="1"/>
</dbReference>
<dbReference type="HAMAP" id="MF_02071">
    <property type="entry name" value="RlpA"/>
    <property type="match status" value="1"/>
</dbReference>
<dbReference type="Pfam" id="PF03330">
    <property type="entry name" value="DPBB_1"/>
    <property type="match status" value="1"/>
</dbReference>
<accession>A0ABR7LGN1</accession>
<dbReference type="InterPro" id="IPR036908">
    <property type="entry name" value="RlpA-like_sf"/>
</dbReference>
<feature type="signal peptide" evidence="3">
    <location>
        <begin position="1"/>
        <end position="23"/>
    </location>
</feature>
<name>A0ABR7LGN1_9ACTN</name>
<dbReference type="PANTHER" id="PTHR34183">
    <property type="entry name" value="ENDOLYTIC PEPTIDOGLYCAN TRANSGLYCOSYLASE RLPA"/>
    <property type="match status" value="1"/>
</dbReference>
<proteinExistence type="inferred from homology"/>
<comment type="similarity">
    <text evidence="3 4">Belongs to the RlpA family.</text>
</comment>
<dbReference type="InterPro" id="IPR034718">
    <property type="entry name" value="RlpA"/>
</dbReference>
<dbReference type="CDD" id="cd22268">
    <property type="entry name" value="DPBB_RlpA-like"/>
    <property type="match status" value="1"/>
</dbReference>
<dbReference type="SUPFAM" id="SSF50685">
    <property type="entry name" value="Barwin-like endoglucanases"/>
    <property type="match status" value="1"/>
</dbReference>
<dbReference type="PANTHER" id="PTHR34183:SF8">
    <property type="entry name" value="ENDOLYTIC PEPTIDOGLYCAN TRANSGLYCOSYLASE RLPA-RELATED"/>
    <property type="match status" value="1"/>
</dbReference>
<dbReference type="InterPro" id="IPR009009">
    <property type="entry name" value="RlpA-like_DPBB"/>
</dbReference>
<evidence type="ECO:0000256" key="4">
    <source>
        <dbReference type="RuleBase" id="RU003495"/>
    </source>
</evidence>
<keyword evidence="2 3" id="KW-0961">Cell wall biogenesis/degradation</keyword>
<evidence type="ECO:0000256" key="1">
    <source>
        <dbReference type="ARBA" id="ARBA00023239"/>
    </source>
</evidence>
<organism evidence="7 8">
    <name type="scientific">Actinomadura alba</name>
    <dbReference type="NCBI Taxonomy" id="406431"/>
    <lineage>
        <taxon>Bacteria</taxon>
        <taxon>Bacillati</taxon>
        <taxon>Actinomycetota</taxon>
        <taxon>Actinomycetes</taxon>
        <taxon>Streptosporangiales</taxon>
        <taxon>Thermomonosporaceae</taxon>
        <taxon>Actinomadura</taxon>
    </lineage>
</organism>
<protein>
    <recommendedName>
        <fullName evidence="3">Probable endolytic peptidoglycan transglycosylase RlpA</fullName>
        <ecNumber evidence="3">4.2.2.-</ecNumber>
    </recommendedName>
</protein>
<evidence type="ECO:0000313" key="7">
    <source>
        <dbReference type="EMBL" id="MBC6463928.1"/>
    </source>
</evidence>
<feature type="domain" description="RlpA-like protein double-psi beta-barrel" evidence="6">
    <location>
        <begin position="102"/>
        <end position="187"/>
    </location>
</feature>
<evidence type="ECO:0000256" key="3">
    <source>
        <dbReference type="HAMAP-Rule" id="MF_02071"/>
    </source>
</evidence>
<feature type="region of interest" description="Disordered" evidence="5">
    <location>
        <begin position="33"/>
        <end position="95"/>
    </location>
</feature>
<keyword evidence="3" id="KW-0732">Signal</keyword>
<keyword evidence="8" id="KW-1185">Reference proteome</keyword>
<dbReference type="NCBIfam" id="TIGR00413">
    <property type="entry name" value="rlpA"/>
    <property type="match status" value="1"/>
</dbReference>
<reference evidence="7 8" key="1">
    <citation type="submission" date="2020-06" db="EMBL/GenBank/DDBJ databases">
        <title>Actinomadura xiongansis sp. nov., isolated from soil of Baiyangdian.</title>
        <authorList>
            <person name="Zhang X."/>
        </authorList>
    </citation>
    <scope>NUCLEOTIDE SEQUENCE [LARGE SCALE GENOMIC DNA]</scope>
    <source>
        <strain evidence="7 8">HBUM206468</strain>
    </source>
</reference>
<dbReference type="EMBL" id="JABVEC010000001">
    <property type="protein sequence ID" value="MBC6463928.1"/>
    <property type="molecule type" value="Genomic_DNA"/>
</dbReference>
<dbReference type="Proteomes" id="UP000805614">
    <property type="component" value="Unassembled WGS sequence"/>
</dbReference>
<evidence type="ECO:0000313" key="8">
    <source>
        <dbReference type="Proteomes" id="UP000805614"/>
    </source>
</evidence>
<feature type="compositionally biased region" description="Pro residues" evidence="5">
    <location>
        <begin position="62"/>
        <end position="74"/>
    </location>
</feature>
<feature type="compositionally biased region" description="Basic and acidic residues" evidence="5">
    <location>
        <begin position="46"/>
        <end position="55"/>
    </location>
</feature>
<gene>
    <name evidence="3" type="primary">rlpA</name>
    <name evidence="7" type="ORF">HKK74_00220</name>
</gene>
<dbReference type="EC" id="4.2.2.-" evidence="3"/>
<evidence type="ECO:0000259" key="6">
    <source>
        <dbReference type="Pfam" id="PF03330"/>
    </source>
</evidence>
<evidence type="ECO:0000256" key="2">
    <source>
        <dbReference type="ARBA" id="ARBA00023316"/>
    </source>
</evidence>
<comment type="function">
    <text evidence="3">Lytic transglycosylase with a strong preference for naked glycan strands that lack stem peptides.</text>
</comment>
<keyword evidence="1 3" id="KW-0456">Lyase</keyword>
<comment type="caution">
    <text evidence="7">The sequence shown here is derived from an EMBL/GenBank/DDBJ whole genome shotgun (WGS) entry which is preliminary data.</text>
</comment>